<dbReference type="InterPro" id="IPR011991">
    <property type="entry name" value="ArsR-like_HTH"/>
</dbReference>
<dbReference type="GO" id="GO:0003677">
    <property type="term" value="F:DNA binding"/>
    <property type="evidence" value="ECO:0007669"/>
    <property type="project" value="UniProtKB-KW"/>
</dbReference>
<dbReference type="CDD" id="cd00090">
    <property type="entry name" value="HTH_ARSR"/>
    <property type="match status" value="1"/>
</dbReference>
<accession>A0A0J5MHJ0</accession>
<dbReference type="InterPro" id="IPR036388">
    <property type="entry name" value="WH-like_DNA-bd_sf"/>
</dbReference>
<evidence type="ECO:0000256" key="4">
    <source>
        <dbReference type="ARBA" id="ARBA00040379"/>
    </source>
</evidence>
<protein>
    <recommendedName>
        <fullName evidence="4">HTH-type transcriptional repressor AllR</fullName>
    </recommendedName>
    <alternativeName>
        <fullName evidence="5">Negative regulator of allantoin and glyoxylate utilization operons</fullName>
    </alternativeName>
</protein>
<dbReference type="SUPFAM" id="SSF46785">
    <property type="entry name" value="Winged helix' DNA-binding domain"/>
    <property type="match status" value="1"/>
</dbReference>
<dbReference type="PROSITE" id="PS51077">
    <property type="entry name" value="HTH_ICLR"/>
    <property type="match status" value="1"/>
</dbReference>
<proteinExistence type="predicted"/>
<dbReference type="SUPFAM" id="SSF55781">
    <property type="entry name" value="GAF domain-like"/>
    <property type="match status" value="1"/>
</dbReference>
<evidence type="ECO:0000256" key="2">
    <source>
        <dbReference type="ARBA" id="ARBA00023125"/>
    </source>
</evidence>
<dbReference type="PROSITE" id="PS51078">
    <property type="entry name" value="ICLR_ED"/>
    <property type="match status" value="1"/>
</dbReference>
<comment type="caution">
    <text evidence="6">The sequence shown here is derived from an EMBL/GenBank/DDBJ whole genome shotgun (WGS) entry which is preliminary data.</text>
</comment>
<dbReference type="Proteomes" id="UP000036196">
    <property type="component" value="Unassembled WGS sequence"/>
</dbReference>
<dbReference type="OrthoDB" id="9807558at2"/>
<dbReference type="Gene3D" id="1.10.10.10">
    <property type="entry name" value="Winged helix-like DNA-binding domain superfamily/Winged helix DNA-binding domain"/>
    <property type="match status" value="1"/>
</dbReference>
<gene>
    <name evidence="6" type="ORF">ABW06_20695</name>
</gene>
<evidence type="ECO:0000256" key="3">
    <source>
        <dbReference type="ARBA" id="ARBA00023163"/>
    </source>
</evidence>
<organism evidence="6 7">
    <name type="scientific">Pluralibacter gergoviae</name>
    <name type="common">Enterobacter gergoviae</name>
    <dbReference type="NCBI Taxonomy" id="61647"/>
    <lineage>
        <taxon>Bacteria</taxon>
        <taxon>Pseudomonadati</taxon>
        <taxon>Pseudomonadota</taxon>
        <taxon>Gammaproteobacteria</taxon>
        <taxon>Enterobacterales</taxon>
        <taxon>Enterobacteriaceae</taxon>
        <taxon>Pluralibacter</taxon>
    </lineage>
</organism>
<dbReference type="InterPro" id="IPR029016">
    <property type="entry name" value="GAF-like_dom_sf"/>
</dbReference>
<dbReference type="PANTHER" id="PTHR30136">
    <property type="entry name" value="HELIX-TURN-HELIX TRANSCRIPTIONAL REGULATOR, ICLR FAMILY"/>
    <property type="match status" value="1"/>
</dbReference>
<dbReference type="GO" id="GO:0045892">
    <property type="term" value="P:negative regulation of DNA-templated transcription"/>
    <property type="evidence" value="ECO:0007669"/>
    <property type="project" value="TreeGrafter"/>
</dbReference>
<dbReference type="SMART" id="SM00346">
    <property type="entry name" value="HTH_ICLR"/>
    <property type="match status" value="1"/>
</dbReference>
<keyword evidence="3" id="KW-0804">Transcription</keyword>
<dbReference type="GO" id="GO:0003700">
    <property type="term" value="F:DNA-binding transcription factor activity"/>
    <property type="evidence" value="ECO:0007669"/>
    <property type="project" value="TreeGrafter"/>
</dbReference>
<reference evidence="6 7" key="1">
    <citation type="submission" date="2015-05" db="EMBL/GenBank/DDBJ databases">
        <title>Genome sequences of Pluralibacter gergoviae.</title>
        <authorList>
            <person name="Greninger A.L."/>
            <person name="Miller S."/>
        </authorList>
    </citation>
    <scope>NUCLEOTIDE SEQUENCE [LARGE SCALE GENOMIC DNA]</scope>
    <source>
        <strain evidence="6 7">JS81F13</strain>
    </source>
</reference>
<evidence type="ECO:0000256" key="5">
    <source>
        <dbReference type="ARBA" id="ARBA00042627"/>
    </source>
</evidence>
<dbReference type="PATRIC" id="fig|61647.15.peg.2706"/>
<dbReference type="AlphaFoldDB" id="A0A0J5MHJ0"/>
<dbReference type="Pfam" id="PF01614">
    <property type="entry name" value="IclR_C"/>
    <property type="match status" value="1"/>
</dbReference>
<dbReference type="Gene3D" id="3.30.450.40">
    <property type="match status" value="1"/>
</dbReference>
<dbReference type="InterPro" id="IPR036390">
    <property type="entry name" value="WH_DNA-bd_sf"/>
</dbReference>
<dbReference type="Pfam" id="PF09339">
    <property type="entry name" value="HTH_IclR"/>
    <property type="match status" value="1"/>
</dbReference>
<keyword evidence="2" id="KW-0238">DNA-binding</keyword>
<name>A0A0J5MHJ0_PLUGE</name>
<evidence type="ECO:0000313" key="6">
    <source>
        <dbReference type="EMBL" id="KMK11607.1"/>
    </source>
</evidence>
<evidence type="ECO:0000313" key="7">
    <source>
        <dbReference type="Proteomes" id="UP000036196"/>
    </source>
</evidence>
<dbReference type="STRING" id="61647.LG71_17475"/>
<dbReference type="InterPro" id="IPR005471">
    <property type="entry name" value="Tscrpt_reg_IclR_N"/>
</dbReference>
<dbReference type="PANTHER" id="PTHR30136:SF24">
    <property type="entry name" value="HTH-TYPE TRANSCRIPTIONAL REPRESSOR ALLR"/>
    <property type="match status" value="1"/>
</dbReference>
<dbReference type="InterPro" id="IPR050707">
    <property type="entry name" value="HTH_MetabolicPath_Reg"/>
</dbReference>
<evidence type="ECO:0000256" key="1">
    <source>
        <dbReference type="ARBA" id="ARBA00023015"/>
    </source>
</evidence>
<dbReference type="InterPro" id="IPR014757">
    <property type="entry name" value="Tscrpt_reg_IclR_C"/>
</dbReference>
<dbReference type="EMBL" id="LDZF01000027">
    <property type="protein sequence ID" value="KMK11607.1"/>
    <property type="molecule type" value="Genomic_DNA"/>
</dbReference>
<keyword evidence="7" id="KW-1185">Reference proteome</keyword>
<keyword evidence="1" id="KW-0805">Transcription regulation</keyword>
<sequence>MNDTVKRSKGSAINRVLEIIELISVSERPLAPADLAFTLDIPKPSIHRLLQQLEEDGFVRTDWRGQIVPGARLVKTAVGALSSRVQENMRQSVLQRLAAEVGETCGIAIPRDMEMLYTDRVQSNWPLQIYLPVGCRVPVWCTSGGKLYLSTLTKAQRSRLIGNMQLEALTRNSLVDKAALEADIAEIAHTGVSNDNEEFIAGMVACSVAIAGPDDRYFASLFVHAPTLRCSLEQLHAFLPQMRQAARELSQLLKESAQ</sequence>
<dbReference type="RefSeq" id="WP_048275337.1">
    <property type="nucleotide sequence ID" value="NZ_DAMADZ010000004.1"/>
</dbReference>
<dbReference type="eggNOG" id="COG1414">
    <property type="taxonomic scope" value="Bacteria"/>
</dbReference>